<dbReference type="SUPFAM" id="SSF54060">
    <property type="entry name" value="His-Me finger endonucleases"/>
    <property type="match status" value="1"/>
</dbReference>
<dbReference type="EMBL" id="FOSF01000019">
    <property type="protein sequence ID" value="SFK06082.1"/>
    <property type="molecule type" value="Genomic_DNA"/>
</dbReference>
<protein>
    <submittedName>
        <fullName evidence="5">Deoxyribonuclease-1</fullName>
    </submittedName>
</protein>
<dbReference type="GO" id="GO:0004518">
    <property type="term" value="F:nuclease activity"/>
    <property type="evidence" value="ECO:0007669"/>
    <property type="project" value="UniProtKB-KW"/>
</dbReference>
<dbReference type="PANTHER" id="PTHR33607:SF2">
    <property type="entry name" value="ENDONUCLEASE-1"/>
    <property type="match status" value="1"/>
</dbReference>
<keyword evidence="6" id="KW-1185">Reference proteome</keyword>
<feature type="chain" id="PRO_5024844836" evidence="4">
    <location>
        <begin position="20"/>
        <end position="256"/>
    </location>
</feature>
<dbReference type="OrthoDB" id="9800417at2"/>
<sequence>MKKTLTALSLMFLIPSAFANSSEPPANFMEAKKQMVKIFGKLNKPTTLYCGCSIVFTKRGYKPDLKSCGYEINEDYERGNRIEAEHIVPVWEFAHSMRCWTSAPKREGRDNCENTDERFNRIEADLHNLYPAVGEVNKRRSSYAFVDKLTNRDNPEGFGQCQMYFNKSNYLAEPTERARGIIARAYLYMYARYGLNLDSEHLRLYREWNQKYKPTDNECKRNYMIQKIQGNDNPFVTEKCRLRIRHPHSGEKKESF</sequence>
<organism evidence="5 6">
    <name type="scientific">Succinivibrio dextrinosolvens</name>
    <dbReference type="NCBI Taxonomy" id="83771"/>
    <lineage>
        <taxon>Bacteria</taxon>
        <taxon>Pseudomonadati</taxon>
        <taxon>Pseudomonadota</taxon>
        <taxon>Gammaproteobacteria</taxon>
        <taxon>Aeromonadales</taxon>
        <taxon>Succinivibrionaceae</taxon>
        <taxon>Succinivibrio</taxon>
    </lineage>
</organism>
<keyword evidence="2" id="KW-0540">Nuclease</keyword>
<dbReference type="InterPro" id="IPR007346">
    <property type="entry name" value="Endonuclease-I"/>
</dbReference>
<dbReference type="Pfam" id="PF04231">
    <property type="entry name" value="Endonuclease_1"/>
    <property type="match status" value="1"/>
</dbReference>
<dbReference type="Proteomes" id="UP000243374">
    <property type="component" value="Unassembled WGS sequence"/>
</dbReference>
<dbReference type="RefSeq" id="WP_074840433.1">
    <property type="nucleotide sequence ID" value="NZ_CP047056.1"/>
</dbReference>
<keyword evidence="4" id="KW-0732">Signal</keyword>
<gene>
    <name evidence="5" type="ORF">SAMN04487865_101913</name>
</gene>
<evidence type="ECO:0000256" key="3">
    <source>
        <dbReference type="ARBA" id="ARBA00022801"/>
    </source>
</evidence>
<keyword evidence="3" id="KW-0378">Hydrolase</keyword>
<evidence type="ECO:0000313" key="5">
    <source>
        <dbReference type="EMBL" id="SFK06082.1"/>
    </source>
</evidence>
<name>A0A662Z8U7_9GAMM</name>
<feature type="signal peptide" evidence="4">
    <location>
        <begin position="1"/>
        <end position="19"/>
    </location>
</feature>
<evidence type="ECO:0000256" key="2">
    <source>
        <dbReference type="ARBA" id="ARBA00022722"/>
    </source>
</evidence>
<evidence type="ECO:0000256" key="4">
    <source>
        <dbReference type="SAM" id="SignalP"/>
    </source>
</evidence>
<dbReference type="PANTHER" id="PTHR33607">
    <property type="entry name" value="ENDONUCLEASE-1"/>
    <property type="match status" value="1"/>
</dbReference>
<dbReference type="GO" id="GO:0016787">
    <property type="term" value="F:hydrolase activity"/>
    <property type="evidence" value="ECO:0007669"/>
    <property type="project" value="UniProtKB-KW"/>
</dbReference>
<comment type="similarity">
    <text evidence="1">Belongs to the EndA/NucM nuclease family.</text>
</comment>
<evidence type="ECO:0000313" key="6">
    <source>
        <dbReference type="Proteomes" id="UP000243374"/>
    </source>
</evidence>
<proteinExistence type="inferred from homology"/>
<dbReference type="AlphaFoldDB" id="A0A662Z8U7"/>
<evidence type="ECO:0000256" key="1">
    <source>
        <dbReference type="ARBA" id="ARBA00006429"/>
    </source>
</evidence>
<dbReference type="InterPro" id="IPR044925">
    <property type="entry name" value="His-Me_finger_sf"/>
</dbReference>
<reference evidence="5 6" key="1">
    <citation type="submission" date="2016-10" db="EMBL/GenBank/DDBJ databases">
        <authorList>
            <person name="Varghese N."/>
            <person name="Submissions S."/>
        </authorList>
    </citation>
    <scope>NUCLEOTIDE SEQUENCE [LARGE SCALE GENOMIC DNA]</scope>
    <source>
        <strain evidence="5 6">22B</strain>
    </source>
</reference>
<accession>A0A662Z8U7</accession>